<dbReference type="SMART" id="SM00487">
    <property type="entry name" value="DEXDc"/>
    <property type="match status" value="1"/>
</dbReference>
<dbReference type="EMBL" id="BOSE01000012">
    <property type="protein sequence ID" value="GIP19084.1"/>
    <property type="molecule type" value="Genomic_DNA"/>
</dbReference>
<dbReference type="GO" id="GO:0006310">
    <property type="term" value="P:DNA recombination"/>
    <property type="evidence" value="ECO:0007669"/>
    <property type="project" value="TreeGrafter"/>
</dbReference>
<feature type="domain" description="Helicase C-terminal" evidence="5">
    <location>
        <begin position="472"/>
        <end position="625"/>
    </location>
</feature>
<dbReference type="GO" id="GO:0005524">
    <property type="term" value="F:ATP binding"/>
    <property type="evidence" value="ECO:0007669"/>
    <property type="project" value="UniProtKB-KW"/>
</dbReference>
<evidence type="ECO:0000259" key="4">
    <source>
        <dbReference type="PROSITE" id="PS51192"/>
    </source>
</evidence>
<dbReference type="GO" id="GO:0006270">
    <property type="term" value="P:DNA replication initiation"/>
    <property type="evidence" value="ECO:0007669"/>
    <property type="project" value="TreeGrafter"/>
</dbReference>
<dbReference type="PANTHER" id="PTHR30580:SF1">
    <property type="entry name" value="COMF OPERON PROTEIN 1"/>
    <property type="match status" value="1"/>
</dbReference>
<evidence type="ECO:0000256" key="3">
    <source>
        <dbReference type="ARBA" id="ARBA00023125"/>
    </source>
</evidence>
<dbReference type="InterPro" id="IPR014001">
    <property type="entry name" value="Helicase_ATP-bd"/>
</dbReference>
<dbReference type="GO" id="GO:0043138">
    <property type="term" value="F:3'-5' DNA helicase activity"/>
    <property type="evidence" value="ECO:0007669"/>
    <property type="project" value="TreeGrafter"/>
</dbReference>
<keyword evidence="2" id="KW-0067">ATP-binding</keyword>
<proteinExistence type="predicted"/>
<dbReference type="InterPro" id="IPR001650">
    <property type="entry name" value="Helicase_C-like"/>
</dbReference>
<dbReference type="Gene3D" id="3.40.50.300">
    <property type="entry name" value="P-loop containing nucleotide triphosphate hydrolases"/>
    <property type="match status" value="2"/>
</dbReference>
<keyword evidence="7" id="KW-1185">Reference proteome</keyword>
<organism evidence="6 7">
    <name type="scientific">Paenibacillus montaniterrae</name>
    <dbReference type="NCBI Taxonomy" id="429341"/>
    <lineage>
        <taxon>Bacteria</taxon>
        <taxon>Bacillati</taxon>
        <taxon>Bacillota</taxon>
        <taxon>Bacilli</taxon>
        <taxon>Bacillales</taxon>
        <taxon>Paenibacillaceae</taxon>
        <taxon>Paenibacillus</taxon>
    </lineage>
</organism>
<dbReference type="Proteomes" id="UP000683139">
    <property type="component" value="Unassembled WGS sequence"/>
</dbReference>
<keyword evidence="1" id="KW-0547">Nucleotide-binding</keyword>
<evidence type="ECO:0000256" key="1">
    <source>
        <dbReference type="ARBA" id="ARBA00022741"/>
    </source>
</evidence>
<dbReference type="InterPro" id="IPR011545">
    <property type="entry name" value="DEAD/DEAH_box_helicase_dom"/>
</dbReference>
<dbReference type="InterPro" id="IPR027417">
    <property type="entry name" value="P-loop_NTPase"/>
</dbReference>
<evidence type="ECO:0008006" key="8">
    <source>
        <dbReference type="Google" id="ProtNLM"/>
    </source>
</evidence>
<evidence type="ECO:0000313" key="6">
    <source>
        <dbReference type="EMBL" id="GIP19084.1"/>
    </source>
</evidence>
<dbReference type="PANTHER" id="PTHR30580">
    <property type="entry name" value="PRIMOSOMAL PROTEIN N"/>
    <property type="match status" value="1"/>
</dbReference>
<dbReference type="PROSITE" id="PS51194">
    <property type="entry name" value="HELICASE_CTER"/>
    <property type="match status" value="1"/>
</dbReference>
<name>A0A919YVY0_9BACL</name>
<comment type="caution">
    <text evidence="6">The sequence shown here is derived from an EMBL/GenBank/DDBJ whole genome shotgun (WGS) entry which is preliminary data.</text>
</comment>
<evidence type="ECO:0000313" key="7">
    <source>
        <dbReference type="Proteomes" id="UP000683139"/>
    </source>
</evidence>
<protein>
    <recommendedName>
        <fullName evidence="8">DNA/RNA helicase</fullName>
    </recommendedName>
</protein>
<feature type="domain" description="Helicase ATP-binding" evidence="4">
    <location>
        <begin position="288"/>
        <end position="440"/>
    </location>
</feature>
<reference evidence="6" key="1">
    <citation type="submission" date="2021-03" db="EMBL/GenBank/DDBJ databases">
        <title>Antimicrobial resistance genes in bacteria isolated from Japanese honey, and their potential for conferring macrolide and lincosamide resistance in the American foulbrood pathogen Paenibacillus larvae.</title>
        <authorList>
            <person name="Okamoto M."/>
            <person name="Kumagai M."/>
            <person name="Kanamori H."/>
            <person name="Takamatsu D."/>
        </authorList>
    </citation>
    <scope>NUCLEOTIDE SEQUENCE</scope>
    <source>
        <strain evidence="6">J40TS1</strain>
    </source>
</reference>
<dbReference type="Pfam" id="PF00271">
    <property type="entry name" value="Helicase_C"/>
    <property type="match status" value="1"/>
</dbReference>
<evidence type="ECO:0000259" key="5">
    <source>
        <dbReference type="PROSITE" id="PS51194"/>
    </source>
</evidence>
<gene>
    <name evidence="6" type="ORF">J40TS1_47260</name>
</gene>
<dbReference type="Pfam" id="PF00270">
    <property type="entry name" value="DEAD"/>
    <property type="match status" value="1"/>
</dbReference>
<keyword evidence="3" id="KW-0238">DNA-binding</keyword>
<sequence>MYGAIALIGSPLHAKAVLLPMEQRHISQAEQWAVHLQQNQEMVVSTTPIALAMADWILRKLQQTMRSGKGKVRISMEQQMNDIAGMLASTGIQEAISWRRCTAPLDQRGDSNESKERETRQQVVHWLQGRKLLYDEWLGLAHDQAREEELPHVMSAWRWLLLHNYVQLRSAVEFIELSSGRAKLRCLRCYDTELVLAERSCAYCGERCYYCSSCLQMGRARTCTALIVGRYRSPLQQHASTQQLAPERLLRMESFGLSDAQLMATTKALTFTYQRLFSHQGQKHSRQESASKLASQFLLWAVTGAGKTEMIFPLVAYMIRLGGKVLLATPRRDVVLELSPRLHKAFPELAIVTLYGGSDERWQHGQLVLATTHQLMRFQHAFDLVIIDELDAFPYHGDERLYRVAEQSRTRQGITILLSATPPAYLQRELRSGKLAHVKLPVRYHRHPLPIPIRLKTPLVAEQLSKHSIPRSLQQALAQSLQEDAQIFVFLQRIVHTEAYAMLLRQLFPDINIQATSSQDPDRSSKVMAFRQREIRILVTTTILERGVTVPRSHVYICDAEAELFDEAALVQMAGRAGRSGDAPNGAVYFLSQQWNAGQKRAIKQIQSMNKLAMQQGYLLPQYLSERR</sequence>
<dbReference type="SMART" id="SM00490">
    <property type="entry name" value="HELICc"/>
    <property type="match status" value="1"/>
</dbReference>
<dbReference type="RefSeq" id="WP_213519741.1">
    <property type="nucleotide sequence ID" value="NZ_BOSE01000012.1"/>
</dbReference>
<dbReference type="SUPFAM" id="SSF52540">
    <property type="entry name" value="P-loop containing nucleoside triphosphate hydrolases"/>
    <property type="match status" value="1"/>
</dbReference>
<dbReference type="GO" id="GO:0006302">
    <property type="term" value="P:double-strand break repair"/>
    <property type="evidence" value="ECO:0007669"/>
    <property type="project" value="TreeGrafter"/>
</dbReference>
<accession>A0A919YVY0</accession>
<dbReference type="GO" id="GO:0003677">
    <property type="term" value="F:DNA binding"/>
    <property type="evidence" value="ECO:0007669"/>
    <property type="project" value="UniProtKB-KW"/>
</dbReference>
<dbReference type="PROSITE" id="PS51192">
    <property type="entry name" value="HELICASE_ATP_BIND_1"/>
    <property type="match status" value="1"/>
</dbReference>
<evidence type="ECO:0000256" key="2">
    <source>
        <dbReference type="ARBA" id="ARBA00022840"/>
    </source>
</evidence>
<dbReference type="AlphaFoldDB" id="A0A919YVY0"/>